<dbReference type="SMART" id="SM00895">
    <property type="entry name" value="FCD"/>
    <property type="match status" value="1"/>
</dbReference>
<dbReference type="STRING" id="314256.OG2516_16369"/>
<dbReference type="InterPro" id="IPR011711">
    <property type="entry name" value="GntR_C"/>
</dbReference>
<dbReference type="eggNOG" id="COG1802">
    <property type="taxonomic scope" value="Bacteria"/>
</dbReference>
<dbReference type="Proteomes" id="UP000003635">
    <property type="component" value="Unassembled WGS sequence"/>
</dbReference>
<evidence type="ECO:0000256" key="3">
    <source>
        <dbReference type="ARBA" id="ARBA00023163"/>
    </source>
</evidence>
<dbReference type="InterPro" id="IPR000524">
    <property type="entry name" value="Tscrpt_reg_HTH_GntR"/>
</dbReference>
<dbReference type="HOGENOM" id="CLU_017584_5_1_5"/>
<keyword evidence="2" id="KW-0238">DNA-binding</keyword>
<dbReference type="Pfam" id="PF07729">
    <property type="entry name" value="FCD"/>
    <property type="match status" value="1"/>
</dbReference>
<dbReference type="GO" id="GO:0003677">
    <property type="term" value="F:DNA binding"/>
    <property type="evidence" value="ECO:0007669"/>
    <property type="project" value="UniProtKB-KW"/>
</dbReference>
<dbReference type="PRINTS" id="PR00035">
    <property type="entry name" value="HTHGNTR"/>
</dbReference>
<dbReference type="Pfam" id="PF00392">
    <property type="entry name" value="GntR"/>
    <property type="match status" value="1"/>
</dbReference>
<dbReference type="PROSITE" id="PS50949">
    <property type="entry name" value="HTH_GNTR"/>
    <property type="match status" value="1"/>
</dbReference>
<evidence type="ECO:0000256" key="2">
    <source>
        <dbReference type="ARBA" id="ARBA00023125"/>
    </source>
</evidence>
<dbReference type="CDD" id="cd07377">
    <property type="entry name" value="WHTH_GntR"/>
    <property type="match status" value="1"/>
</dbReference>
<evidence type="ECO:0000313" key="6">
    <source>
        <dbReference type="Proteomes" id="UP000003635"/>
    </source>
</evidence>
<reference evidence="5 6" key="1">
    <citation type="journal article" date="2010" name="J. Bacteriol.">
        <title>Genome sequences of Oceanicola granulosus HTCC2516(T) and Oceanicola batsensis HTCC2597(TDelta).</title>
        <authorList>
            <person name="Thrash J.C."/>
            <person name="Cho J.C."/>
            <person name="Vergin K.L."/>
            <person name="Giovannoni S.J."/>
        </authorList>
    </citation>
    <scope>NUCLEOTIDE SEQUENCE [LARGE SCALE GENOMIC DNA]</scope>
    <source>
        <strain evidence="6">ATCC BAA-861 / DSM 15982 / KCTC 12143 / HTCC2516</strain>
    </source>
</reference>
<evidence type="ECO:0000313" key="5">
    <source>
        <dbReference type="EMBL" id="EAR51893.1"/>
    </source>
</evidence>
<dbReference type="Gene3D" id="1.20.120.530">
    <property type="entry name" value="GntR ligand-binding domain-like"/>
    <property type="match status" value="1"/>
</dbReference>
<gene>
    <name evidence="5" type="ORF">OG2516_16369</name>
</gene>
<organism evidence="5 6">
    <name type="scientific">Oceanicola granulosus (strain ATCC BAA-861 / DSM 15982 / KCTC 12143 / HTCC2516)</name>
    <dbReference type="NCBI Taxonomy" id="314256"/>
    <lineage>
        <taxon>Bacteria</taxon>
        <taxon>Pseudomonadati</taxon>
        <taxon>Pseudomonadota</taxon>
        <taxon>Alphaproteobacteria</taxon>
        <taxon>Rhodobacterales</taxon>
        <taxon>Roseobacteraceae</taxon>
        <taxon>Oceanicola</taxon>
    </lineage>
</organism>
<dbReference type="SUPFAM" id="SSF46785">
    <property type="entry name" value="Winged helix' DNA-binding domain"/>
    <property type="match status" value="1"/>
</dbReference>
<proteinExistence type="predicted"/>
<comment type="caution">
    <text evidence="5">The sequence shown here is derived from an EMBL/GenBank/DDBJ whole genome shotgun (WGS) entry which is preliminary data.</text>
</comment>
<dbReference type="InterPro" id="IPR036390">
    <property type="entry name" value="WH_DNA-bd_sf"/>
</dbReference>
<dbReference type="GO" id="GO:0003700">
    <property type="term" value="F:DNA-binding transcription factor activity"/>
    <property type="evidence" value="ECO:0007669"/>
    <property type="project" value="InterPro"/>
</dbReference>
<name>Q2CGP2_OCEGH</name>
<sequence>MSEDMKAVRLAPIQFQAAPLRAKIIESMRRAIERGNLQPGDRLVEKDLCEQLGVSRTSLREALRELEAEGIVAQLGARGLTVVKISRRDAENIYRIRADIEALIFEQFLGLADAAALSQADALCENIIAAYKGGDFVAIVDAKRAFYEFVCGVANNRIAHELLNRLTLRTAQLRSKSVVREERQNQSIEEIRALKRALLARDVDAAREAARSHVGNAAKSALPFVEDTPDDG</sequence>
<dbReference type="Gene3D" id="1.10.10.10">
    <property type="entry name" value="Winged helix-like DNA-binding domain superfamily/Winged helix DNA-binding domain"/>
    <property type="match status" value="1"/>
</dbReference>
<dbReference type="InterPro" id="IPR036388">
    <property type="entry name" value="WH-like_DNA-bd_sf"/>
</dbReference>
<dbReference type="AlphaFoldDB" id="Q2CGP2"/>
<evidence type="ECO:0000259" key="4">
    <source>
        <dbReference type="PROSITE" id="PS50949"/>
    </source>
</evidence>
<evidence type="ECO:0000256" key="1">
    <source>
        <dbReference type="ARBA" id="ARBA00023015"/>
    </source>
</evidence>
<keyword evidence="6" id="KW-1185">Reference proteome</keyword>
<dbReference type="RefSeq" id="WP_007257220.1">
    <property type="nucleotide sequence ID" value="NZ_CH724111.1"/>
</dbReference>
<keyword evidence="1" id="KW-0805">Transcription regulation</keyword>
<dbReference type="SUPFAM" id="SSF48008">
    <property type="entry name" value="GntR ligand-binding domain-like"/>
    <property type="match status" value="1"/>
</dbReference>
<dbReference type="PANTHER" id="PTHR43537">
    <property type="entry name" value="TRANSCRIPTIONAL REGULATOR, GNTR FAMILY"/>
    <property type="match status" value="1"/>
</dbReference>
<dbReference type="PANTHER" id="PTHR43537:SF24">
    <property type="entry name" value="GLUCONATE OPERON TRANSCRIPTIONAL REPRESSOR"/>
    <property type="match status" value="1"/>
</dbReference>
<dbReference type="SMART" id="SM00345">
    <property type="entry name" value="HTH_GNTR"/>
    <property type="match status" value="1"/>
</dbReference>
<accession>Q2CGP2</accession>
<dbReference type="EMBL" id="AAOT01000008">
    <property type="protein sequence ID" value="EAR51893.1"/>
    <property type="molecule type" value="Genomic_DNA"/>
</dbReference>
<protein>
    <submittedName>
        <fullName evidence="5">GntR-family transcriptional regulator</fullName>
    </submittedName>
</protein>
<dbReference type="InterPro" id="IPR008920">
    <property type="entry name" value="TF_FadR/GntR_C"/>
</dbReference>
<dbReference type="OrthoDB" id="7834120at2"/>
<keyword evidence="3" id="KW-0804">Transcription</keyword>
<feature type="domain" description="HTH gntR-type" evidence="4">
    <location>
        <begin position="18"/>
        <end position="85"/>
    </location>
</feature>